<dbReference type="PANTHER" id="PTHR30572:SF18">
    <property type="entry name" value="ABC-TYPE MACROLIDE FAMILY EXPORT SYSTEM PERMEASE COMPONENT 2"/>
    <property type="match status" value="1"/>
</dbReference>
<feature type="domain" description="ABC3 transporter permease C-terminal" evidence="7">
    <location>
        <begin position="327"/>
        <end position="432"/>
    </location>
</feature>
<name>A0A3E1NG44_9BACT</name>
<evidence type="ECO:0000256" key="1">
    <source>
        <dbReference type="ARBA" id="ARBA00004651"/>
    </source>
</evidence>
<proteinExistence type="predicted"/>
<feature type="domain" description="MacB-like periplasmic core" evidence="8">
    <location>
        <begin position="53"/>
        <end position="282"/>
    </location>
</feature>
<evidence type="ECO:0000256" key="5">
    <source>
        <dbReference type="ARBA" id="ARBA00023136"/>
    </source>
</evidence>
<dbReference type="GO" id="GO:0005886">
    <property type="term" value="C:plasma membrane"/>
    <property type="evidence" value="ECO:0007669"/>
    <property type="project" value="UniProtKB-SubCell"/>
</dbReference>
<evidence type="ECO:0000256" key="4">
    <source>
        <dbReference type="ARBA" id="ARBA00022989"/>
    </source>
</evidence>
<reference evidence="9 10" key="1">
    <citation type="submission" date="2018-08" db="EMBL/GenBank/DDBJ databases">
        <title>Chitinophagaceae sp. K23C18032701, a novel bacterium isolated from forest soil.</title>
        <authorList>
            <person name="Wang C."/>
        </authorList>
    </citation>
    <scope>NUCLEOTIDE SEQUENCE [LARGE SCALE GENOMIC DNA]</scope>
    <source>
        <strain evidence="9 10">K23C18032701</strain>
    </source>
</reference>
<feature type="domain" description="ABC3 transporter permease C-terminal" evidence="7">
    <location>
        <begin position="705"/>
        <end position="813"/>
    </location>
</feature>
<feature type="transmembrane region" description="Helical" evidence="6">
    <location>
        <begin position="367"/>
        <end position="394"/>
    </location>
</feature>
<comment type="subcellular location">
    <subcellularLocation>
        <location evidence="1">Cell membrane</location>
        <topology evidence="1">Multi-pass membrane protein</topology>
    </subcellularLocation>
</comment>
<dbReference type="InterPro" id="IPR050250">
    <property type="entry name" value="Macrolide_Exporter_MacB"/>
</dbReference>
<feature type="transmembrane region" description="Helical" evidence="6">
    <location>
        <begin position="51"/>
        <end position="73"/>
    </location>
</feature>
<feature type="transmembrane region" description="Helical" evidence="6">
    <location>
        <begin position="701"/>
        <end position="721"/>
    </location>
</feature>
<dbReference type="InterPro" id="IPR025857">
    <property type="entry name" value="MacB_PCD"/>
</dbReference>
<comment type="caution">
    <text evidence="9">The sequence shown here is derived from an EMBL/GenBank/DDBJ whole genome shotgun (WGS) entry which is preliminary data.</text>
</comment>
<dbReference type="Pfam" id="PF12704">
    <property type="entry name" value="MacB_PCD"/>
    <property type="match status" value="1"/>
</dbReference>
<dbReference type="GO" id="GO:0022857">
    <property type="term" value="F:transmembrane transporter activity"/>
    <property type="evidence" value="ECO:0007669"/>
    <property type="project" value="TreeGrafter"/>
</dbReference>
<dbReference type="AlphaFoldDB" id="A0A3E1NG44"/>
<keyword evidence="4 6" id="KW-1133">Transmembrane helix</keyword>
<organism evidence="9 10">
    <name type="scientific">Deminuibacter soli</name>
    <dbReference type="NCBI Taxonomy" id="2291815"/>
    <lineage>
        <taxon>Bacteria</taxon>
        <taxon>Pseudomonadati</taxon>
        <taxon>Bacteroidota</taxon>
        <taxon>Chitinophagia</taxon>
        <taxon>Chitinophagales</taxon>
        <taxon>Chitinophagaceae</taxon>
        <taxon>Deminuibacter</taxon>
    </lineage>
</organism>
<accession>A0A3E1NG44</accession>
<gene>
    <name evidence="9" type="ORF">DXN05_17385</name>
</gene>
<evidence type="ECO:0000313" key="9">
    <source>
        <dbReference type="EMBL" id="RFM26768.1"/>
    </source>
</evidence>
<keyword evidence="5 6" id="KW-0472">Membrane</keyword>
<dbReference type="Proteomes" id="UP000261284">
    <property type="component" value="Unassembled WGS sequence"/>
</dbReference>
<evidence type="ECO:0000256" key="3">
    <source>
        <dbReference type="ARBA" id="ARBA00022692"/>
    </source>
</evidence>
<feature type="transmembrane region" description="Helical" evidence="6">
    <location>
        <begin position="793"/>
        <end position="815"/>
    </location>
</feature>
<evidence type="ECO:0000256" key="2">
    <source>
        <dbReference type="ARBA" id="ARBA00022475"/>
    </source>
</evidence>
<sequence length="825" mass="91907">MPDWRLAIFNMLAGNYLCNWHNSVCANCIKPLLMFKNYWKTAFRSVRNNKFTSFISIFGLAIGLTAGILILLWCQDEKSYNQSIKGAANIYRAVPGFMSGGNKSYFPTVPPALGYVAKQVPGIEKSGRITTNWNEMVLGYKDKVFSERNSAFIDPALFDVLDIAFIEGNRQMPFHDNRSIVLTEAYAKKYFGNEAALGKVITRQDKKESYTVTGVVKMPHNSQVHFDYFIPFNILNESAAATAAGTNGPTGEDADWNNYDFEMYLRLTPGTTPAAVAAALTRLQKANFSDNITRTLEYHLQPLSQVHLYNLDGSDGLITMVRIFTWVAFVILLIASINYINLTTAKAAQRAREIGVRKIIGAGKRQLFFQFVGESVLVFLMAMVVSVLLVKLVFPMYNALTGKALSFNLFDTAVLKVLCITMAVTLVASAVYPAVLLSSFRPLQAIKGRFSIGRGNHLLRKLLVVSQFGFSVVFIICTIIIGRQLNYIRQMNLGLDRENVFRIDLKNMYGRYDAVKDALLREPSIAGVTAAGQDVLQVSSNTTTNDWPGKDPAKPQLIFTLPVERDFLSAMRIKLVAGKGFSGTAADSNYFILNEAAIREMGLKDPIGKSFTLYQTKGIIAGIVQDFHYLNMHAKIGPCVILWKPQWLGQLYVRAAAGHTQDALAAVQRVWNNYNPGYPFAYVFLDDVYNKMYTADQRTGALFKVFAFIAIFISCLGLFGLMTYTAQLKTREIGIRKVLGASVFSVTGLLAKDFIRLVVIAVLIASPVGWYFMNSWLQNFAYRSPVSWWVFPLAGMFALLIAVVTLSFQAIRAALAKPVKSLRSE</sequence>
<feature type="transmembrane region" description="Helical" evidence="6">
    <location>
        <begin position="754"/>
        <end position="773"/>
    </location>
</feature>
<feature type="transmembrane region" description="Helical" evidence="6">
    <location>
        <begin position="414"/>
        <end position="437"/>
    </location>
</feature>
<feature type="transmembrane region" description="Helical" evidence="6">
    <location>
        <begin position="458"/>
        <end position="481"/>
    </location>
</feature>
<keyword evidence="2" id="KW-1003">Cell membrane</keyword>
<feature type="transmembrane region" description="Helical" evidence="6">
    <location>
        <begin position="323"/>
        <end position="342"/>
    </location>
</feature>
<evidence type="ECO:0000313" key="10">
    <source>
        <dbReference type="Proteomes" id="UP000261284"/>
    </source>
</evidence>
<dbReference type="Pfam" id="PF02687">
    <property type="entry name" value="FtsX"/>
    <property type="match status" value="2"/>
</dbReference>
<keyword evidence="3 6" id="KW-0812">Transmembrane</keyword>
<evidence type="ECO:0000259" key="7">
    <source>
        <dbReference type="Pfam" id="PF02687"/>
    </source>
</evidence>
<keyword evidence="10" id="KW-1185">Reference proteome</keyword>
<protein>
    <submittedName>
        <fullName evidence="9">ABC transporter permease</fullName>
    </submittedName>
</protein>
<dbReference type="PANTHER" id="PTHR30572">
    <property type="entry name" value="MEMBRANE COMPONENT OF TRANSPORTER-RELATED"/>
    <property type="match status" value="1"/>
</dbReference>
<evidence type="ECO:0000259" key="8">
    <source>
        <dbReference type="Pfam" id="PF12704"/>
    </source>
</evidence>
<evidence type="ECO:0000256" key="6">
    <source>
        <dbReference type="SAM" id="Phobius"/>
    </source>
</evidence>
<dbReference type="EMBL" id="QTJU01000007">
    <property type="protein sequence ID" value="RFM26768.1"/>
    <property type="molecule type" value="Genomic_DNA"/>
</dbReference>
<dbReference type="InterPro" id="IPR003838">
    <property type="entry name" value="ABC3_permease_C"/>
</dbReference>